<keyword evidence="1" id="KW-0963">Cytoplasm</keyword>
<dbReference type="AlphaFoldDB" id="A0A0G2A9M2"/>
<comment type="caution">
    <text evidence="14">The sequence shown here is derived from an EMBL/GenBank/DDBJ whole genome shotgun (WGS) entry which is preliminary data.</text>
</comment>
<evidence type="ECO:0000256" key="5">
    <source>
        <dbReference type="ARBA" id="ARBA00022771"/>
    </source>
</evidence>
<dbReference type="PANTHER" id="PTHR43096">
    <property type="entry name" value="DNAJ HOMOLOG 1, MITOCHONDRIAL-RELATED"/>
    <property type="match status" value="1"/>
</dbReference>
<evidence type="ECO:0000313" key="14">
    <source>
        <dbReference type="EMBL" id="KKW29059.1"/>
    </source>
</evidence>
<dbReference type="Gene3D" id="2.10.230.10">
    <property type="entry name" value="Heat shock protein DnaJ, cysteine-rich domain"/>
    <property type="match status" value="1"/>
</dbReference>
<dbReference type="PRINTS" id="PR00625">
    <property type="entry name" value="JDOMAIN"/>
</dbReference>
<evidence type="ECO:0000259" key="13">
    <source>
        <dbReference type="PROSITE" id="PS51188"/>
    </source>
</evidence>
<dbReference type="Pfam" id="PF01556">
    <property type="entry name" value="DnaJ_C"/>
    <property type="match status" value="1"/>
</dbReference>
<dbReference type="PROSITE" id="PS00636">
    <property type="entry name" value="DNAJ_1"/>
    <property type="match status" value="1"/>
</dbReference>
<dbReference type="SUPFAM" id="SSF49493">
    <property type="entry name" value="HSP40/DnaJ peptide-binding domain"/>
    <property type="match status" value="1"/>
</dbReference>
<dbReference type="Pfam" id="PF00684">
    <property type="entry name" value="DnaJ_CXXCXGXG"/>
    <property type="match status" value="1"/>
</dbReference>
<dbReference type="FunFam" id="2.10.230.10:FF:000002">
    <property type="entry name" value="Molecular chaperone DnaJ"/>
    <property type="match status" value="1"/>
</dbReference>
<dbReference type="GO" id="GO:0042026">
    <property type="term" value="P:protein refolding"/>
    <property type="evidence" value="ECO:0007669"/>
    <property type="project" value="TreeGrafter"/>
</dbReference>
<dbReference type="InterPro" id="IPR002939">
    <property type="entry name" value="DnaJ_C"/>
</dbReference>
<organism evidence="14 15">
    <name type="scientific">Candidatus Uhrbacteria bacterium GW2011_GWD2_52_7</name>
    <dbReference type="NCBI Taxonomy" id="1618989"/>
    <lineage>
        <taxon>Bacteria</taxon>
        <taxon>Candidatus Uhriibacteriota</taxon>
    </lineage>
</organism>
<dbReference type="PROSITE" id="PS51188">
    <property type="entry name" value="ZF_CR"/>
    <property type="match status" value="1"/>
</dbReference>
<name>A0A0G2A9M2_9BACT</name>
<keyword evidence="4" id="KW-0677">Repeat</keyword>
<evidence type="ECO:0000256" key="3">
    <source>
        <dbReference type="ARBA" id="ARBA00022723"/>
    </source>
</evidence>
<dbReference type="CDD" id="cd10747">
    <property type="entry name" value="DnaJ_C"/>
    <property type="match status" value="1"/>
</dbReference>
<proteinExistence type="inferred from homology"/>
<dbReference type="InterPro" id="IPR018253">
    <property type="entry name" value="DnaJ_domain_CS"/>
</dbReference>
<dbReference type="Gene3D" id="1.10.287.110">
    <property type="entry name" value="DnaJ domain"/>
    <property type="match status" value="1"/>
</dbReference>
<sequence>MAGGVSKSASADEVKAAFRKLAHQHHPDKGGDEAKFKEINEAYQVLGDQQKRQQYDQFGSTFDQAGGGFPGGGFPGGFPGGFDFGGANFEDLGDILGGMFGMGGGGGGRRQQKGSDLEVSVKLTFKEAVFGAEKEIPLTKHTNCTRCGGQGAEPGSAMKTCDTCKGKGFTVTTQRTILGAVQMKNACADCQGRGEKPEKPCTECRGTGTSYGRKTIRVDIPAGVEDGVAIRVRGEGESIGPAGTAGDLYIRIRVEADARFERNGANIYSEKKIGFAQ</sequence>
<dbReference type="GO" id="GO:0031072">
    <property type="term" value="F:heat shock protein binding"/>
    <property type="evidence" value="ECO:0007669"/>
    <property type="project" value="InterPro"/>
</dbReference>
<evidence type="ECO:0000259" key="12">
    <source>
        <dbReference type="PROSITE" id="PS50076"/>
    </source>
</evidence>
<evidence type="ECO:0000313" key="15">
    <source>
        <dbReference type="Proteomes" id="UP000034846"/>
    </source>
</evidence>
<dbReference type="Pfam" id="PF00226">
    <property type="entry name" value="DnaJ"/>
    <property type="match status" value="1"/>
</dbReference>
<reference evidence="14 15" key="1">
    <citation type="journal article" date="2015" name="Nature">
        <title>rRNA introns, odd ribosomes, and small enigmatic genomes across a large radiation of phyla.</title>
        <authorList>
            <person name="Brown C.T."/>
            <person name="Hug L.A."/>
            <person name="Thomas B.C."/>
            <person name="Sharon I."/>
            <person name="Castelle C.J."/>
            <person name="Singh A."/>
            <person name="Wilkins M.J."/>
            <person name="Williams K.H."/>
            <person name="Banfield J.F."/>
        </authorList>
    </citation>
    <scope>NUCLEOTIDE SEQUENCE [LARGE SCALE GENOMIC DNA]</scope>
</reference>
<dbReference type="Gene3D" id="2.60.260.20">
    <property type="entry name" value="Urease metallochaperone UreE, N-terminal domain"/>
    <property type="match status" value="1"/>
</dbReference>
<keyword evidence="8" id="KW-0143">Chaperone</keyword>
<protein>
    <recommendedName>
        <fullName evidence="10">Chaperone protein DnaJ</fullName>
    </recommendedName>
</protein>
<keyword evidence="7" id="KW-0346">Stress response</keyword>
<dbReference type="SMART" id="SM00271">
    <property type="entry name" value="DnaJ"/>
    <property type="match status" value="1"/>
</dbReference>
<dbReference type="InterPro" id="IPR036869">
    <property type="entry name" value="J_dom_sf"/>
</dbReference>
<keyword evidence="6 11" id="KW-0862">Zinc</keyword>
<dbReference type="CDD" id="cd10719">
    <property type="entry name" value="DnaJ_zf"/>
    <property type="match status" value="1"/>
</dbReference>
<dbReference type="CDD" id="cd06257">
    <property type="entry name" value="DnaJ"/>
    <property type="match status" value="1"/>
</dbReference>
<dbReference type="SUPFAM" id="SSF57938">
    <property type="entry name" value="DnaJ/Hsp40 cysteine-rich domain"/>
    <property type="match status" value="1"/>
</dbReference>
<evidence type="ECO:0000256" key="1">
    <source>
        <dbReference type="ARBA" id="ARBA00022490"/>
    </source>
</evidence>
<dbReference type="InterPro" id="IPR001623">
    <property type="entry name" value="DnaJ_domain"/>
</dbReference>
<evidence type="ECO:0000256" key="10">
    <source>
        <dbReference type="ARBA" id="ARBA00067609"/>
    </source>
</evidence>
<evidence type="ECO:0000256" key="9">
    <source>
        <dbReference type="ARBA" id="ARBA00061004"/>
    </source>
</evidence>
<dbReference type="PANTHER" id="PTHR43096:SF48">
    <property type="entry name" value="CHAPERONE PROTEIN DNAJ"/>
    <property type="match status" value="1"/>
</dbReference>
<keyword evidence="5 11" id="KW-0863">Zinc-finger</keyword>
<keyword evidence="3 11" id="KW-0479">Metal-binding</keyword>
<evidence type="ECO:0000256" key="4">
    <source>
        <dbReference type="ARBA" id="ARBA00022737"/>
    </source>
</evidence>
<feature type="domain" description="CR-type" evidence="13">
    <location>
        <begin position="131"/>
        <end position="213"/>
    </location>
</feature>
<dbReference type="GO" id="GO:0006260">
    <property type="term" value="P:DNA replication"/>
    <property type="evidence" value="ECO:0007669"/>
    <property type="project" value="UniProtKB-KW"/>
</dbReference>
<keyword evidence="2" id="KW-0235">DNA replication</keyword>
<dbReference type="InterPro" id="IPR008971">
    <property type="entry name" value="HSP40/DnaJ_pept-bd"/>
</dbReference>
<feature type="non-terminal residue" evidence="14">
    <location>
        <position position="277"/>
    </location>
</feature>
<dbReference type="EMBL" id="LCRD01000055">
    <property type="protein sequence ID" value="KKW29059.1"/>
    <property type="molecule type" value="Genomic_DNA"/>
</dbReference>
<evidence type="ECO:0000256" key="2">
    <source>
        <dbReference type="ARBA" id="ARBA00022705"/>
    </source>
</evidence>
<gene>
    <name evidence="14" type="ORF">UY72_C0055G0001</name>
</gene>
<feature type="zinc finger region" description="CR-type" evidence="11">
    <location>
        <begin position="131"/>
        <end position="213"/>
    </location>
</feature>
<dbReference type="Proteomes" id="UP000034846">
    <property type="component" value="Unassembled WGS sequence"/>
</dbReference>
<comment type="similarity">
    <text evidence="9">Belongs to the DnaJ family.</text>
</comment>
<dbReference type="GO" id="GO:0051082">
    <property type="term" value="F:unfolded protein binding"/>
    <property type="evidence" value="ECO:0007669"/>
    <property type="project" value="InterPro"/>
</dbReference>
<evidence type="ECO:0000256" key="7">
    <source>
        <dbReference type="ARBA" id="ARBA00023016"/>
    </source>
</evidence>
<dbReference type="PATRIC" id="fig|1618989.3.peg.726"/>
<dbReference type="SUPFAM" id="SSF46565">
    <property type="entry name" value="Chaperone J-domain"/>
    <property type="match status" value="1"/>
</dbReference>
<dbReference type="GO" id="GO:0005737">
    <property type="term" value="C:cytoplasm"/>
    <property type="evidence" value="ECO:0007669"/>
    <property type="project" value="TreeGrafter"/>
</dbReference>
<dbReference type="InterPro" id="IPR036410">
    <property type="entry name" value="HSP_DnaJ_Cys-rich_dom_sf"/>
</dbReference>
<evidence type="ECO:0000256" key="8">
    <source>
        <dbReference type="ARBA" id="ARBA00023186"/>
    </source>
</evidence>
<evidence type="ECO:0000256" key="6">
    <source>
        <dbReference type="ARBA" id="ARBA00022833"/>
    </source>
</evidence>
<dbReference type="InterPro" id="IPR001305">
    <property type="entry name" value="HSP_DnaJ_Cys-rich_dom"/>
</dbReference>
<evidence type="ECO:0000256" key="11">
    <source>
        <dbReference type="PROSITE-ProRule" id="PRU00546"/>
    </source>
</evidence>
<dbReference type="PROSITE" id="PS50076">
    <property type="entry name" value="DNAJ_2"/>
    <property type="match status" value="1"/>
</dbReference>
<dbReference type="GO" id="GO:0008270">
    <property type="term" value="F:zinc ion binding"/>
    <property type="evidence" value="ECO:0007669"/>
    <property type="project" value="UniProtKB-KW"/>
</dbReference>
<feature type="domain" description="J" evidence="12">
    <location>
        <begin position="1"/>
        <end position="59"/>
    </location>
</feature>
<accession>A0A0G2A9M2</accession>